<dbReference type="AlphaFoldDB" id="A0A2M7H2L0"/>
<sequence>MLMLRAQLIRANVGQRPPTGLQHLARRVGQEVQVQVAVGKPGQDTGRGLMQLAAKSMAAPIFDLFMGHSLLKSDDVSMYCLEGYGVVTEEGQEVRVKIVCDVEWDEESHRLHIMEVMSEQDADVIIEAVISSDDPGADTGTARLVMVF</sequence>
<evidence type="ECO:0000313" key="1">
    <source>
        <dbReference type="EMBL" id="PIW36468.1"/>
    </source>
</evidence>
<proteinExistence type="predicted"/>
<dbReference type="Proteomes" id="UP000230292">
    <property type="component" value="Unassembled WGS sequence"/>
</dbReference>
<accession>A0A2M7H2L0</accession>
<protein>
    <submittedName>
        <fullName evidence="1">Uncharacterized protein</fullName>
    </submittedName>
</protein>
<evidence type="ECO:0000313" key="2">
    <source>
        <dbReference type="Proteomes" id="UP000230292"/>
    </source>
</evidence>
<name>A0A2M7H2L0_9BACT</name>
<reference evidence="1 2" key="1">
    <citation type="submission" date="2017-09" db="EMBL/GenBank/DDBJ databases">
        <title>Depth-based differentiation of microbial function through sediment-hosted aquifers and enrichment of novel symbionts in the deep terrestrial subsurface.</title>
        <authorList>
            <person name="Probst A.J."/>
            <person name="Ladd B."/>
            <person name="Jarett J.K."/>
            <person name="Geller-Mcgrath D.E."/>
            <person name="Sieber C.M."/>
            <person name="Emerson J.B."/>
            <person name="Anantharaman K."/>
            <person name="Thomas B.C."/>
            <person name="Malmstrom R."/>
            <person name="Stieglmeier M."/>
            <person name="Klingl A."/>
            <person name="Woyke T."/>
            <person name="Ryan C.M."/>
            <person name="Banfield J.F."/>
        </authorList>
    </citation>
    <scope>NUCLEOTIDE SEQUENCE [LARGE SCALE GENOMIC DNA]</scope>
    <source>
        <strain evidence="1">CG15_BIG_FIL_POST_REV_8_21_14_020_45_12</strain>
    </source>
</reference>
<gene>
    <name evidence="1" type="ORF">COW24_05145</name>
</gene>
<comment type="caution">
    <text evidence="1">The sequence shown here is derived from an EMBL/GenBank/DDBJ whole genome shotgun (WGS) entry which is preliminary data.</text>
</comment>
<organism evidence="1 2">
    <name type="scientific">Candidatus Kerfeldbacteria bacterium CG15_BIG_FIL_POST_REV_8_21_14_020_45_12</name>
    <dbReference type="NCBI Taxonomy" id="2014247"/>
    <lineage>
        <taxon>Bacteria</taxon>
        <taxon>Candidatus Kerfeldiibacteriota</taxon>
    </lineage>
</organism>
<dbReference type="EMBL" id="PFGC01000051">
    <property type="protein sequence ID" value="PIW36468.1"/>
    <property type="molecule type" value="Genomic_DNA"/>
</dbReference>